<dbReference type="RefSeq" id="WP_139862000.1">
    <property type="nucleotide sequence ID" value="NZ_CAADFC020000016.1"/>
</dbReference>
<accession>A0A508TD94</accession>
<evidence type="ECO:0000313" key="3">
    <source>
        <dbReference type="Proteomes" id="UP000328092"/>
    </source>
</evidence>
<dbReference type="OrthoDB" id="5295703at2"/>
<feature type="compositionally biased region" description="Pro residues" evidence="1">
    <location>
        <begin position="215"/>
        <end position="228"/>
    </location>
</feature>
<dbReference type="Proteomes" id="UP000328092">
    <property type="component" value="Unassembled WGS sequence"/>
</dbReference>
<dbReference type="InterPro" id="IPR052945">
    <property type="entry name" value="Mitotic_Regulator"/>
</dbReference>
<dbReference type="AlphaFoldDB" id="A0A508TD94"/>
<protein>
    <submittedName>
        <fullName evidence="2">Localization factor PodJL</fullName>
    </submittedName>
</protein>
<feature type="compositionally biased region" description="Low complexity" evidence="1">
    <location>
        <begin position="720"/>
        <end position="734"/>
    </location>
</feature>
<feature type="region of interest" description="Disordered" evidence="1">
    <location>
        <begin position="209"/>
        <end position="228"/>
    </location>
</feature>
<feature type="compositionally biased region" description="Low complexity" evidence="1">
    <location>
        <begin position="134"/>
        <end position="152"/>
    </location>
</feature>
<feature type="compositionally biased region" description="Low complexity" evidence="1">
    <location>
        <begin position="870"/>
        <end position="879"/>
    </location>
</feature>
<feature type="compositionally biased region" description="Low complexity" evidence="1">
    <location>
        <begin position="1168"/>
        <end position="1181"/>
    </location>
</feature>
<feature type="compositionally biased region" description="Polar residues" evidence="1">
    <location>
        <begin position="881"/>
        <end position="893"/>
    </location>
</feature>
<feature type="region of interest" description="Disordered" evidence="1">
    <location>
        <begin position="839"/>
        <end position="893"/>
    </location>
</feature>
<dbReference type="SMART" id="SM00671">
    <property type="entry name" value="SEL1"/>
    <property type="match status" value="4"/>
</dbReference>
<feature type="region of interest" description="Disordered" evidence="1">
    <location>
        <begin position="597"/>
        <end position="650"/>
    </location>
</feature>
<feature type="region of interest" description="Disordered" evidence="1">
    <location>
        <begin position="121"/>
        <end position="152"/>
    </location>
</feature>
<keyword evidence="3" id="KW-1185">Reference proteome</keyword>
<feature type="region of interest" description="Disordered" evidence="1">
    <location>
        <begin position="698"/>
        <end position="741"/>
    </location>
</feature>
<comment type="caution">
    <text evidence="2">The sequence shown here is derived from an EMBL/GenBank/DDBJ whole genome shotgun (WGS) entry which is preliminary data.</text>
</comment>
<dbReference type="Pfam" id="PF08238">
    <property type="entry name" value="Sel1"/>
    <property type="match status" value="4"/>
</dbReference>
<dbReference type="PANTHER" id="PTHR43628:SF1">
    <property type="entry name" value="CHITIN SYNTHASE REGULATORY FACTOR 2-RELATED"/>
    <property type="match status" value="1"/>
</dbReference>
<feature type="region of interest" description="Disordered" evidence="1">
    <location>
        <begin position="1168"/>
        <end position="1192"/>
    </location>
</feature>
<name>A0A508TD94_9BRAD</name>
<dbReference type="InterPro" id="IPR011990">
    <property type="entry name" value="TPR-like_helical_dom_sf"/>
</dbReference>
<evidence type="ECO:0000313" key="2">
    <source>
        <dbReference type="EMBL" id="VIO73422.1"/>
    </source>
</evidence>
<proteinExistence type="predicted"/>
<evidence type="ECO:0000256" key="1">
    <source>
        <dbReference type="SAM" id="MobiDB-lite"/>
    </source>
</evidence>
<feature type="compositionally biased region" description="Low complexity" evidence="1">
    <location>
        <begin position="839"/>
        <end position="849"/>
    </location>
</feature>
<sequence length="1192" mass="127073">MNSRVSWSVDGIDPSVRERAEAAARRAGMSLNDWLNSTVGEPSPPDYRAIHEQRQPMQSRESREVADIHQRLDAITRQIEQIAKPMSRGEAVRAEVPRGQPAVARQLNDAISRLDARLSQISRPQAVPQPQAVREPQPQLIREQQQQPQSIREPQIQERLQHERLLQERQRQAEAVERAAAQVYRASPPLSPASFDSAIAEIAARQNELDGPAPRQMPPRNAPPMAPSAPPMGAYAPPPAPAGPDFSALEQHLLKITSQIEALQRPDHLEQSIAAFRSELADIRQAITEAMPRRAIESIENEIRSLHRRIDEIRQDGSNGHGQVIAGIERALSEIREALRTLTPAEQLTGYDEAIRNLGAKLDMILRANDDPSTVHQLEGAIAALRAIVSNVASNDALLRLSEDVHALSAKVDQLSQFSRTDTASDAFGVLEQRIAALTSTMETRQVPGGYDNSEAIEAAVRALSERIDRLQVGNDSSSAFTHLEQRVAYLLERLEATDQRTGNLGRVEEALHDIMRHLEAQHAHIASLADATRNFNGASPQPMMDPGIVDMVKRELSDIRFSQSETDRRTQDSLETVHNTLGHVVDRLAMIENDLRTVRTAPPPAAPPPTEARMEMPRAPMREPVAQPQADPYKADQYRPDPYKPELPNPALAQEHFMSAPREFHAAPPAAAAPPPPLPPRAISEILEPHTAPARATLAPELPPDHPLEPGTRPAGRMSSPSERIAASESAISDLPAGKKEPVSTSSFIAAARRAAQAAAAQPVNEKAARAASKAAAKAKEKADKAAKAAAVKAGAPEREPSTITSKIRSLLVGASVVVILLGTAKLAMNLLDTSSAPQMPAMESEPAAAPPQLPSDHSATPAPPAATPGPSMTSPTPLGRQSNNTPAPNTLDSAQVAIPAAAAAMPAVAPMPAAAPAAAAPISGNDVTGSIAAAPLAPPLGGKLATIQIPAGEKLPDAIGGPALRTAALKGDATAAYEVGIRFAEGKGVTANLDEAAKWYGRAAQAGVVPAMFRLGTFYEKGLSVKRDFDVARRYYVQAAERGNAKAMHNLAVLDADGGGKGADYKSAAQWFRKAADRGVADSQVNLGILYARGIGVEQNLAESFKWFSLAAAQGDADAGRKRDDIAKRLDPQSLAAAKLAIQTFIAEPQPSDAVNVAAPAGGWDAAPAQPAAAKPLRPATKRTAALTAH</sequence>
<dbReference type="InterPro" id="IPR006597">
    <property type="entry name" value="Sel1-like"/>
</dbReference>
<dbReference type="EMBL" id="CAADFC020000016">
    <property type="protein sequence ID" value="VIO73422.1"/>
    <property type="molecule type" value="Genomic_DNA"/>
</dbReference>
<gene>
    <name evidence="2" type="primary">podJ</name>
    <name evidence="2" type="ORF">CI1B_49980</name>
</gene>
<dbReference type="Gene3D" id="1.25.40.10">
    <property type="entry name" value="Tetratricopeptide repeat domain"/>
    <property type="match status" value="1"/>
</dbReference>
<reference evidence="2" key="1">
    <citation type="submission" date="2019-02" db="EMBL/GenBank/DDBJ databases">
        <authorList>
            <person name="Pothier F.J."/>
        </authorList>
    </citation>
    <scope>NUCLEOTIDE SEQUENCE</scope>
    <source>
        <strain evidence="2">CI-1B</strain>
    </source>
</reference>
<feature type="compositionally biased region" description="Basic and acidic residues" evidence="1">
    <location>
        <begin position="634"/>
        <end position="645"/>
    </location>
</feature>
<dbReference type="PANTHER" id="PTHR43628">
    <property type="entry name" value="ACTIVATOR OF C KINASE PROTEIN 1-RELATED"/>
    <property type="match status" value="1"/>
</dbReference>
<feature type="compositionally biased region" description="Pro residues" evidence="1">
    <location>
        <begin position="602"/>
        <end position="611"/>
    </location>
</feature>
<organism evidence="2 3">
    <name type="scientific">Bradyrhizobium ivorense</name>
    <dbReference type="NCBI Taxonomy" id="2511166"/>
    <lineage>
        <taxon>Bacteria</taxon>
        <taxon>Pseudomonadati</taxon>
        <taxon>Pseudomonadota</taxon>
        <taxon>Alphaproteobacteria</taxon>
        <taxon>Hyphomicrobiales</taxon>
        <taxon>Nitrobacteraceae</taxon>
        <taxon>Bradyrhizobium</taxon>
    </lineage>
</organism>
<dbReference type="SUPFAM" id="SSF81901">
    <property type="entry name" value="HCP-like"/>
    <property type="match status" value="1"/>
</dbReference>